<evidence type="ECO:0000313" key="3">
    <source>
        <dbReference type="Proteomes" id="UP000053780"/>
    </source>
</evidence>
<organism evidence="2 3">
    <name type="scientific">Vairimorpha apis BRL 01</name>
    <dbReference type="NCBI Taxonomy" id="1037528"/>
    <lineage>
        <taxon>Eukaryota</taxon>
        <taxon>Fungi</taxon>
        <taxon>Fungi incertae sedis</taxon>
        <taxon>Microsporidia</taxon>
        <taxon>Nosematidae</taxon>
        <taxon>Vairimorpha</taxon>
    </lineage>
</organism>
<keyword evidence="3" id="KW-1185">Reference proteome</keyword>
<reference evidence="2 3" key="1">
    <citation type="journal article" date="2013" name="BMC Genomics">
        <title>Genome sequencing and comparative genomics of honey bee microsporidia, Nosema apis reveal novel insights into host-parasite interactions.</title>
        <authorList>
            <person name="Chen Yp."/>
            <person name="Pettis J.S."/>
            <person name="Zhao Y."/>
            <person name="Liu X."/>
            <person name="Tallon L.J."/>
            <person name="Sadzewicz L.D."/>
            <person name="Li R."/>
            <person name="Zheng H."/>
            <person name="Huang S."/>
            <person name="Zhang X."/>
            <person name="Hamilton M.C."/>
            <person name="Pernal S.F."/>
            <person name="Melathopoulos A.P."/>
            <person name="Yan X."/>
            <person name="Evans J.D."/>
        </authorList>
    </citation>
    <scope>NUCLEOTIDE SEQUENCE [LARGE SCALE GENOMIC DNA]</scope>
    <source>
        <strain evidence="2 3">BRL 01</strain>
    </source>
</reference>
<name>T0LD64_9MICR</name>
<dbReference type="HOGENOM" id="CLU_715897_0_0_1"/>
<dbReference type="VEuPathDB" id="MicrosporidiaDB:NAPIS_ORF00181"/>
<feature type="chain" id="PRO_5004579924" evidence="1">
    <location>
        <begin position="25"/>
        <end position="376"/>
    </location>
</feature>
<keyword evidence="1" id="KW-0732">Signal</keyword>
<accession>T0LD64</accession>
<evidence type="ECO:0000313" key="2">
    <source>
        <dbReference type="EMBL" id="EQB62243.1"/>
    </source>
</evidence>
<protein>
    <submittedName>
        <fullName evidence="2">Spore wall and anchoring disk complex protein 1</fullName>
    </submittedName>
</protein>
<dbReference type="Proteomes" id="UP000053780">
    <property type="component" value="Unassembled WGS sequence"/>
</dbReference>
<sequence>MKSLLILTLINLVILNPIIIKSRCDQDPNTICESNGRKKFVATSLNLQKLMSILKNNNVPNAYVYGWNDHRGLYVVHQNGNVAPYDKYTNVSDYAFCEGICPCPEDNIVSSHSKQMDSESWYDHVSRCKPHLPWFSDTDNYHKEFNVNSKLHYPHNHPHDYKFITNQQTCHIYDDKHCKIPLERHHYKKYDQISPHHHSQQDCSYNTFTQMPSYSHCRPENKPCPFFQKIKSEKCKIKECYGDSLFSDKLNKNNKSFTIRYINDCTNQIITKDEINATKTKVYNINSPKSCSKYNIPPILHNFKLLCHVKHILECKFKSKICLYVTDNNSLYVYFDGCLYRVCFMDGVNDVRFYTKIVNKDKVHELSDEGLYRIEF</sequence>
<dbReference type="EMBL" id="KE646945">
    <property type="protein sequence ID" value="EQB62243.1"/>
    <property type="molecule type" value="Genomic_DNA"/>
</dbReference>
<proteinExistence type="predicted"/>
<feature type="signal peptide" evidence="1">
    <location>
        <begin position="1"/>
        <end position="24"/>
    </location>
</feature>
<dbReference type="OrthoDB" id="2195873at2759"/>
<evidence type="ECO:0000256" key="1">
    <source>
        <dbReference type="SAM" id="SignalP"/>
    </source>
</evidence>
<dbReference type="AlphaFoldDB" id="T0LD64"/>
<gene>
    <name evidence="2" type="ORF">NAPIS_ORF00181</name>
</gene>